<proteinExistence type="predicted"/>
<evidence type="ECO:0000256" key="1">
    <source>
        <dbReference type="SAM" id="MobiDB-lite"/>
    </source>
</evidence>
<dbReference type="EMBL" id="OZ023714">
    <property type="protein sequence ID" value="CAK9863241.1"/>
    <property type="molecule type" value="Genomic_DNA"/>
</dbReference>
<evidence type="ECO:0000256" key="2">
    <source>
        <dbReference type="SAM" id="SignalP"/>
    </source>
</evidence>
<keyword evidence="4" id="KW-1185">Reference proteome</keyword>
<sequence length="165" mass="17552">MALILIAALMLVALLDGTQLQLATAVRLRVPGNVEPHSCLSNCKRAESGDEFQPVAVDVQAASTMIIITHGQQSEGVAGNHENLGRFEVEGVPCNHQSLPIFQVAPPAGTVQKRESGENSLNAHQRGHHRILGALDKIRRHFRILSESDKTSPPQGPPGGNGGGH</sequence>
<gene>
    <name evidence="3" type="ORF">CSSPJE1EN2_LOCUS6236</name>
</gene>
<feature type="signal peptide" evidence="2">
    <location>
        <begin position="1"/>
        <end position="17"/>
    </location>
</feature>
<dbReference type="Proteomes" id="UP001497522">
    <property type="component" value="Chromosome 13"/>
</dbReference>
<accession>A0ABP1AL13</accession>
<reference evidence="3" key="1">
    <citation type="submission" date="2024-03" db="EMBL/GenBank/DDBJ databases">
        <authorList>
            <consortium name="ELIXIR-Norway"/>
            <consortium name="Elixir Norway"/>
        </authorList>
    </citation>
    <scope>NUCLEOTIDE SEQUENCE</scope>
</reference>
<feature type="chain" id="PRO_5047318265" evidence="2">
    <location>
        <begin position="18"/>
        <end position="165"/>
    </location>
</feature>
<protein>
    <submittedName>
        <fullName evidence="3">Uncharacterized protein</fullName>
    </submittedName>
</protein>
<feature type="region of interest" description="Disordered" evidence="1">
    <location>
        <begin position="145"/>
        <end position="165"/>
    </location>
</feature>
<name>A0ABP1AL13_9BRYO</name>
<organism evidence="3 4">
    <name type="scientific">Sphagnum jensenii</name>
    <dbReference type="NCBI Taxonomy" id="128206"/>
    <lineage>
        <taxon>Eukaryota</taxon>
        <taxon>Viridiplantae</taxon>
        <taxon>Streptophyta</taxon>
        <taxon>Embryophyta</taxon>
        <taxon>Bryophyta</taxon>
        <taxon>Sphagnophytina</taxon>
        <taxon>Sphagnopsida</taxon>
        <taxon>Sphagnales</taxon>
        <taxon>Sphagnaceae</taxon>
        <taxon>Sphagnum</taxon>
    </lineage>
</organism>
<keyword evidence="2" id="KW-0732">Signal</keyword>
<evidence type="ECO:0000313" key="3">
    <source>
        <dbReference type="EMBL" id="CAK9863241.1"/>
    </source>
</evidence>
<evidence type="ECO:0000313" key="4">
    <source>
        <dbReference type="Proteomes" id="UP001497522"/>
    </source>
</evidence>